<dbReference type="Gene3D" id="3.40.30.10">
    <property type="entry name" value="Glutaredoxin"/>
    <property type="match status" value="1"/>
</dbReference>
<evidence type="ECO:0000313" key="15">
    <source>
        <dbReference type="Proteomes" id="UP000294772"/>
    </source>
</evidence>
<keyword evidence="5" id="KW-0560">Oxidoreductase</keyword>
<evidence type="ECO:0000259" key="13">
    <source>
        <dbReference type="PROSITE" id="PS51352"/>
    </source>
</evidence>
<reference evidence="14 15" key="1">
    <citation type="submission" date="2019-03" db="EMBL/GenBank/DDBJ databases">
        <title>Genomic Encyclopedia of Type Strains, Phase IV (KMG-IV): sequencing the most valuable type-strain genomes for metagenomic binning, comparative biology and taxonomic classification.</title>
        <authorList>
            <person name="Goeker M."/>
        </authorList>
    </citation>
    <scope>NUCLEOTIDE SEQUENCE [LARGE SCALE GENOMIC DNA]</scope>
    <source>
        <strain evidence="14 15">DSM 15264</strain>
    </source>
</reference>
<dbReference type="GO" id="GO:0034599">
    <property type="term" value="P:cellular response to oxidative stress"/>
    <property type="evidence" value="ECO:0007669"/>
    <property type="project" value="TreeGrafter"/>
</dbReference>
<evidence type="ECO:0000256" key="11">
    <source>
        <dbReference type="ARBA" id="ARBA00049091"/>
    </source>
</evidence>
<dbReference type="GO" id="GO:0008379">
    <property type="term" value="F:thioredoxin peroxidase activity"/>
    <property type="evidence" value="ECO:0007669"/>
    <property type="project" value="TreeGrafter"/>
</dbReference>
<dbReference type="GO" id="GO:0045454">
    <property type="term" value="P:cell redox homeostasis"/>
    <property type="evidence" value="ECO:0007669"/>
    <property type="project" value="TreeGrafter"/>
</dbReference>
<dbReference type="AlphaFoldDB" id="A0AA46HWZ1"/>
<evidence type="ECO:0000256" key="4">
    <source>
        <dbReference type="ARBA" id="ARBA00022862"/>
    </source>
</evidence>
<dbReference type="RefSeq" id="WP_132763699.1">
    <property type="nucleotide sequence ID" value="NZ_CP110416.1"/>
</dbReference>
<evidence type="ECO:0000256" key="5">
    <source>
        <dbReference type="ARBA" id="ARBA00023002"/>
    </source>
</evidence>
<proteinExistence type="inferred from homology"/>
<feature type="domain" description="Thioredoxin" evidence="13">
    <location>
        <begin position="23"/>
        <end position="173"/>
    </location>
</feature>
<comment type="similarity">
    <text evidence="9">Belongs to the peroxiredoxin family. BCP/PrxQ subfamily.</text>
</comment>
<dbReference type="InterPro" id="IPR000866">
    <property type="entry name" value="AhpC/TSA"/>
</dbReference>
<evidence type="ECO:0000256" key="6">
    <source>
        <dbReference type="ARBA" id="ARBA00023157"/>
    </source>
</evidence>
<dbReference type="PROSITE" id="PS51352">
    <property type="entry name" value="THIOREDOXIN_2"/>
    <property type="match status" value="1"/>
</dbReference>
<comment type="caution">
    <text evidence="14">The sequence shown here is derived from an EMBL/GenBank/DDBJ whole genome shotgun (WGS) entry which is preliminary data.</text>
</comment>
<name>A0AA46HWZ1_9BURK</name>
<dbReference type="PANTHER" id="PTHR42801">
    <property type="entry name" value="THIOREDOXIN-DEPENDENT PEROXIDE REDUCTASE"/>
    <property type="match status" value="1"/>
</dbReference>
<evidence type="ECO:0000256" key="10">
    <source>
        <dbReference type="ARBA" id="ARBA00042639"/>
    </source>
</evidence>
<keyword evidence="7" id="KW-0676">Redox-active center</keyword>
<comment type="catalytic activity">
    <reaction evidence="11">
        <text>a hydroperoxide + [thioredoxin]-dithiol = an alcohol + [thioredoxin]-disulfide + H2O</text>
        <dbReference type="Rhea" id="RHEA:62620"/>
        <dbReference type="Rhea" id="RHEA-COMP:10698"/>
        <dbReference type="Rhea" id="RHEA-COMP:10700"/>
        <dbReference type="ChEBI" id="CHEBI:15377"/>
        <dbReference type="ChEBI" id="CHEBI:29950"/>
        <dbReference type="ChEBI" id="CHEBI:30879"/>
        <dbReference type="ChEBI" id="CHEBI:35924"/>
        <dbReference type="ChEBI" id="CHEBI:50058"/>
        <dbReference type="EC" id="1.11.1.24"/>
    </reaction>
</comment>
<dbReference type="Pfam" id="PF00578">
    <property type="entry name" value="AhpC-TSA"/>
    <property type="match status" value="1"/>
</dbReference>
<feature type="chain" id="PRO_5041231527" description="thioredoxin-dependent peroxiredoxin" evidence="12">
    <location>
        <begin position="22"/>
        <end position="181"/>
    </location>
</feature>
<dbReference type="EMBL" id="SLXF01000002">
    <property type="protein sequence ID" value="TCP08725.1"/>
    <property type="molecule type" value="Genomic_DNA"/>
</dbReference>
<organism evidence="14 15">
    <name type="scientific">Caldimonas thermodepolymerans</name>
    <dbReference type="NCBI Taxonomy" id="215580"/>
    <lineage>
        <taxon>Bacteria</taxon>
        <taxon>Pseudomonadati</taxon>
        <taxon>Pseudomonadota</taxon>
        <taxon>Betaproteobacteria</taxon>
        <taxon>Burkholderiales</taxon>
        <taxon>Sphaerotilaceae</taxon>
        <taxon>Caldimonas</taxon>
    </lineage>
</organism>
<dbReference type="CDD" id="cd03017">
    <property type="entry name" value="PRX_BCP"/>
    <property type="match status" value="1"/>
</dbReference>
<keyword evidence="12" id="KW-0732">Signal</keyword>
<dbReference type="GO" id="GO:0005737">
    <property type="term" value="C:cytoplasm"/>
    <property type="evidence" value="ECO:0007669"/>
    <property type="project" value="TreeGrafter"/>
</dbReference>
<evidence type="ECO:0000256" key="12">
    <source>
        <dbReference type="SAM" id="SignalP"/>
    </source>
</evidence>
<dbReference type="Proteomes" id="UP000294772">
    <property type="component" value="Unassembled WGS sequence"/>
</dbReference>
<evidence type="ECO:0000256" key="2">
    <source>
        <dbReference type="ARBA" id="ARBA00013017"/>
    </source>
</evidence>
<evidence type="ECO:0000256" key="3">
    <source>
        <dbReference type="ARBA" id="ARBA00022559"/>
    </source>
</evidence>
<dbReference type="SUPFAM" id="SSF52833">
    <property type="entry name" value="Thioredoxin-like"/>
    <property type="match status" value="1"/>
</dbReference>
<protein>
    <recommendedName>
        <fullName evidence="2">thioredoxin-dependent peroxiredoxin</fullName>
        <ecNumber evidence="2">1.11.1.24</ecNumber>
    </recommendedName>
    <alternativeName>
        <fullName evidence="8">Thioredoxin peroxidase</fullName>
    </alternativeName>
    <alternativeName>
        <fullName evidence="10">Thioredoxin-dependent peroxiredoxin Bcp</fullName>
    </alternativeName>
</protein>
<sequence length="181" mass="19017">MKPKPLAAMVLAACTLGAAHAALPVGAPAPVFTGEAALGGRTFTFSLAEALREGPVVLYFYPKAFTSGCTIEAHAFAEATPQFQALGARVIGMSADDIATLQRFSVEACGSKFPVAADREARVIRQYDAALAARPDTADRISYVIGPQGRVLHVHAGSDPLAHVRSTLQAVEAWRRSQAGK</sequence>
<evidence type="ECO:0000256" key="7">
    <source>
        <dbReference type="ARBA" id="ARBA00023284"/>
    </source>
</evidence>
<evidence type="ECO:0000313" key="14">
    <source>
        <dbReference type="EMBL" id="TCP08725.1"/>
    </source>
</evidence>
<dbReference type="InterPro" id="IPR050924">
    <property type="entry name" value="Peroxiredoxin_BCP/PrxQ"/>
</dbReference>
<evidence type="ECO:0000256" key="9">
    <source>
        <dbReference type="ARBA" id="ARBA00038489"/>
    </source>
</evidence>
<accession>A0AA46HWZ1</accession>
<keyword evidence="6" id="KW-1015">Disulfide bond</keyword>
<evidence type="ECO:0000256" key="8">
    <source>
        <dbReference type="ARBA" id="ARBA00032824"/>
    </source>
</evidence>
<dbReference type="InterPro" id="IPR036249">
    <property type="entry name" value="Thioredoxin-like_sf"/>
</dbReference>
<dbReference type="InterPro" id="IPR013766">
    <property type="entry name" value="Thioredoxin_domain"/>
</dbReference>
<evidence type="ECO:0000256" key="1">
    <source>
        <dbReference type="ARBA" id="ARBA00003330"/>
    </source>
</evidence>
<dbReference type="PANTHER" id="PTHR42801:SF4">
    <property type="entry name" value="AHPC_TSA FAMILY PROTEIN"/>
    <property type="match status" value="1"/>
</dbReference>
<keyword evidence="3" id="KW-0575">Peroxidase</keyword>
<feature type="signal peptide" evidence="12">
    <location>
        <begin position="1"/>
        <end position="21"/>
    </location>
</feature>
<comment type="function">
    <text evidence="1">Thiol-specific peroxidase that catalyzes the reduction of hydrogen peroxide and organic hydroperoxides to water and alcohols, respectively. Plays a role in cell protection against oxidative stress by detoxifying peroxides and as sensor of hydrogen peroxide-mediated signaling events.</text>
</comment>
<keyword evidence="4" id="KW-0049">Antioxidant</keyword>
<dbReference type="EC" id="1.11.1.24" evidence="2"/>
<gene>
    <name evidence="14" type="ORF">EV676_102233</name>
</gene>